<name>A0ACD3ATZ5_9AGAR</name>
<dbReference type="Proteomes" id="UP000308600">
    <property type="component" value="Unassembled WGS sequence"/>
</dbReference>
<accession>A0ACD3ATZ5</accession>
<evidence type="ECO:0000313" key="1">
    <source>
        <dbReference type="EMBL" id="TFK69201.1"/>
    </source>
</evidence>
<reference evidence="1 2" key="1">
    <citation type="journal article" date="2019" name="Nat. Ecol. Evol.">
        <title>Megaphylogeny resolves global patterns of mushroom evolution.</title>
        <authorList>
            <person name="Varga T."/>
            <person name="Krizsan K."/>
            <person name="Foldi C."/>
            <person name="Dima B."/>
            <person name="Sanchez-Garcia M."/>
            <person name="Sanchez-Ramirez S."/>
            <person name="Szollosi G.J."/>
            <person name="Szarkandi J.G."/>
            <person name="Papp V."/>
            <person name="Albert L."/>
            <person name="Andreopoulos W."/>
            <person name="Angelini C."/>
            <person name="Antonin V."/>
            <person name="Barry K.W."/>
            <person name="Bougher N.L."/>
            <person name="Buchanan P."/>
            <person name="Buyck B."/>
            <person name="Bense V."/>
            <person name="Catcheside P."/>
            <person name="Chovatia M."/>
            <person name="Cooper J."/>
            <person name="Damon W."/>
            <person name="Desjardin D."/>
            <person name="Finy P."/>
            <person name="Geml J."/>
            <person name="Haridas S."/>
            <person name="Hughes K."/>
            <person name="Justo A."/>
            <person name="Karasinski D."/>
            <person name="Kautmanova I."/>
            <person name="Kiss B."/>
            <person name="Kocsube S."/>
            <person name="Kotiranta H."/>
            <person name="LaButti K.M."/>
            <person name="Lechner B.E."/>
            <person name="Liimatainen K."/>
            <person name="Lipzen A."/>
            <person name="Lukacs Z."/>
            <person name="Mihaltcheva S."/>
            <person name="Morgado L.N."/>
            <person name="Niskanen T."/>
            <person name="Noordeloos M.E."/>
            <person name="Ohm R.A."/>
            <person name="Ortiz-Santana B."/>
            <person name="Ovrebo C."/>
            <person name="Racz N."/>
            <person name="Riley R."/>
            <person name="Savchenko A."/>
            <person name="Shiryaev A."/>
            <person name="Soop K."/>
            <person name="Spirin V."/>
            <person name="Szebenyi C."/>
            <person name="Tomsovsky M."/>
            <person name="Tulloss R.E."/>
            <person name="Uehling J."/>
            <person name="Grigoriev I.V."/>
            <person name="Vagvolgyi C."/>
            <person name="Papp T."/>
            <person name="Martin F.M."/>
            <person name="Miettinen O."/>
            <person name="Hibbett D.S."/>
            <person name="Nagy L.G."/>
        </authorList>
    </citation>
    <scope>NUCLEOTIDE SEQUENCE [LARGE SCALE GENOMIC DNA]</scope>
    <source>
        <strain evidence="1 2">NL-1719</strain>
    </source>
</reference>
<evidence type="ECO:0000313" key="2">
    <source>
        <dbReference type="Proteomes" id="UP000308600"/>
    </source>
</evidence>
<proteinExistence type="predicted"/>
<dbReference type="EMBL" id="ML208335">
    <property type="protein sequence ID" value="TFK69201.1"/>
    <property type="molecule type" value="Genomic_DNA"/>
</dbReference>
<organism evidence="1 2">
    <name type="scientific">Pluteus cervinus</name>
    <dbReference type="NCBI Taxonomy" id="181527"/>
    <lineage>
        <taxon>Eukaryota</taxon>
        <taxon>Fungi</taxon>
        <taxon>Dikarya</taxon>
        <taxon>Basidiomycota</taxon>
        <taxon>Agaricomycotina</taxon>
        <taxon>Agaricomycetes</taxon>
        <taxon>Agaricomycetidae</taxon>
        <taxon>Agaricales</taxon>
        <taxon>Pluteineae</taxon>
        <taxon>Pluteaceae</taxon>
        <taxon>Pluteus</taxon>
    </lineage>
</organism>
<sequence>MGPLLLVSLFLSLAGTSLAADCKFSTVGSPYSTCYDIATAAKITTAQLTSFNPGLNCNTIVPGQRLCISSGTLPDTTPKPNPDGSCATYTPVAGDYCAIIATKYGITTDKIEQFNKNTYKWKGCAALAVGMPICVSTGTPPPIPVNPNLQCGPESPKNATCPLKACCSAFGFCGLTDEFCKPAAVSFVS</sequence>
<protein>
    <submittedName>
        <fullName evidence="1">Uncharacterized protein</fullName>
    </submittedName>
</protein>
<keyword evidence="2" id="KW-1185">Reference proteome</keyword>
<gene>
    <name evidence="1" type="ORF">BDN72DRAFT_624535</name>
</gene>